<evidence type="ECO:0008006" key="3">
    <source>
        <dbReference type="Google" id="ProtNLM"/>
    </source>
</evidence>
<sequence length="184" mass="20952">MGSAYFNVPARVCDSLHWYVRWQSKLIVVFNTITETFQQMRAPTSPISQPCRSYIFEADGTLGIHTRHTAMKEIVDIWVLQNYESEVWVLKYRIKLPVAEVMGRFEGCDELWYVNVALEHGRVSLLASVGEWVFHIDSDGKLVDSFHRGVGSLCGYGFRLKQSLVPHSFFTALEVSVASTSPFI</sequence>
<dbReference type="Gramene" id="TRITD3Av1G259620.1">
    <property type="protein sequence ID" value="TRITD3Av1G259620.1"/>
    <property type="gene ID" value="TRITD3Av1G259620"/>
</dbReference>
<proteinExistence type="predicted"/>
<protein>
    <recommendedName>
        <fullName evidence="3">F-box associated domain-containing protein</fullName>
    </recommendedName>
</protein>
<dbReference type="EMBL" id="LT934115">
    <property type="protein sequence ID" value="VAH68671.1"/>
    <property type="molecule type" value="Genomic_DNA"/>
</dbReference>
<gene>
    <name evidence="1" type="ORF">TRITD_3Av1G259620</name>
</gene>
<evidence type="ECO:0000313" key="1">
    <source>
        <dbReference type="EMBL" id="VAH68671.1"/>
    </source>
</evidence>
<evidence type="ECO:0000313" key="2">
    <source>
        <dbReference type="Proteomes" id="UP000324705"/>
    </source>
</evidence>
<organism evidence="1 2">
    <name type="scientific">Triticum turgidum subsp. durum</name>
    <name type="common">Durum wheat</name>
    <name type="synonym">Triticum durum</name>
    <dbReference type="NCBI Taxonomy" id="4567"/>
    <lineage>
        <taxon>Eukaryota</taxon>
        <taxon>Viridiplantae</taxon>
        <taxon>Streptophyta</taxon>
        <taxon>Embryophyta</taxon>
        <taxon>Tracheophyta</taxon>
        <taxon>Spermatophyta</taxon>
        <taxon>Magnoliopsida</taxon>
        <taxon>Liliopsida</taxon>
        <taxon>Poales</taxon>
        <taxon>Poaceae</taxon>
        <taxon>BOP clade</taxon>
        <taxon>Pooideae</taxon>
        <taxon>Triticodae</taxon>
        <taxon>Triticeae</taxon>
        <taxon>Triticinae</taxon>
        <taxon>Triticum</taxon>
    </lineage>
</organism>
<name>A0A9R0RYK6_TRITD</name>
<dbReference type="Proteomes" id="UP000324705">
    <property type="component" value="Chromosome 3A"/>
</dbReference>
<accession>A0A9R0RYK6</accession>
<reference evidence="1 2" key="1">
    <citation type="submission" date="2017-09" db="EMBL/GenBank/DDBJ databases">
        <authorList>
            <consortium name="International Durum Wheat Genome Sequencing Consortium (IDWGSC)"/>
            <person name="Milanesi L."/>
        </authorList>
    </citation>
    <scope>NUCLEOTIDE SEQUENCE [LARGE SCALE GENOMIC DNA]</scope>
    <source>
        <strain evidence="2">cv. Svevo</strain>
    </source>
</reference>
<keyword evidence="2" id="KW-1185">Reference proteome</keyword>
<dbReference type="AlphaFoldDB" id="A0A9R0RYK6"/>